<name>A0ABV4R2B8_9ACTN</name>
<dbReference type="InterPro" id="IPR014325">
    <property type="entry name" value="RNA_pol_sigma-E_actinobac"/>
</dbReference>
<dbReference type="CDD" id="cd06171">
    <property type="entry name" value="Sigma70_r4"/>
    <property type="match status" value="1"/>
</dbReference>
<keyword evidence="4" id="KW-0238">DNA-binding</keyword>
<evidence type="ECO:0000256" key="2">
    <source>
        <dbReference type="ARBA" id="ARBA00023015"/>
    </source>
</evidence>
<keyword evidence="3" id="KW-0731">Sigma factor</keyword>
<gene>
    <name evidence="8" type="ORF">SM436_20440</name>
</gene>
<comment type="similarity">
    <text evidence="1">Belongs to the sigma-70 factor family. ECF subfamily.</text>
</comment>
<dbReference type="SUPFAM" id="SSF88946">
    <property type="entry name" value="Sigma2 domain of RNA polymerase sigma factors"/>
    <property type="match status" value="1"/>
</dbReference>
<dbReference type="InterPro" id="IPR007627">
    <property type="entry name" value="RNA_pol_sigma70_r2"/>
</dbReference>
<proteinExistence type="inferred from homology"/>
<evidence type="ECO:0000259" key="7">
    <source>
        <dbReference type="Pfam" id="PF08281"/>
    </source>
</evidence>
<dbReference type="InterPro" id="IPR013325">
    <property type="entry name" value="RNA_pol_sigma_r2"/>
</dbReference>
<dbReference type="Pfam" id="PF04542">
    <property type="entry name" value="Sigma70_r2"/>
    <property type="match status" value="1"/>
</dbReference>
<evidence type="ECO:0000313" key="9">
    <source>
        <dbReference type="Proteomes" id="UP001569904"/>
    </source>
</evidence>
<keyword evidence="2" id="KW-0805">Transcription regulation</keyword>
<evidence type="ECO:0000256" key="5">
    <source>
        <dbReference type="ARBA" id="ARBA00023163"/>
    </source>
</evidence>
<dbReference type="InterPro" id="IPR039425">
    <property type="entry name" value="RNA_pol_sigma-70-like"/>
</dbReference>
<dbReference type="PANTHER" id="PTHR43133">
    <property type="entry name" value="RNA POLYMERASE ECF-TYPE SIGMA FACTO"/>
    <property type="match status" value="1"/>
</dbReference>
<dbReference type="PANTHER" id="PTHR43133:SF50">
    <property type="entry name" value="ECF RNA POLYMERASE SIGMA FACTOR SIGM"/>
    <property type="match status" value="1"/>
</dbReference>
<organism evidence="8 9">
    <name type="scientific">Actinomadura chokoriensis</name>
    <dbReference type="NCBI Taxonomy" id="454156"/>
    <lineage>
        <taxon>Bacteria</taxon>
        <taxon>Bacillati</taxon>
        <taxon>Actinomycetota</taxon>
        <taxon>Actinomycetes</taxon>
        <taxon>Streptosporangiales</taxon>
        <taxon>Thermomonosporaceae</taxon>
        <taxon>Actinomadura</taxon>
    </lineage>
</organism>
<evidence type="ECO:0000259" key="6">
    <source>
        <dbReference type="Pfam" id="PF04542"/>
    </source>
</evidence>
<dbReference type="Gene3D" id="1.10.10.10">
    <property type="entry name" value="Winged helix-like DNA-binding domain superfamily/Winged helix DNA-binding domain"/>
    <property type="match status" value="1"/>
</dbReference>
<dbReference type="NCBIfam" id="TIGR02983">
    <property type="entry name" value="SigE-fam_strep"/>
    <property type="match status" value="1"/>
</dbReference>
<dbReference type="InterPro" id="IPR036388">
    <property type="entry name" value="WH-like_DNA-bd_sf"/>
</dbReference>
<dbReference type="NCBIfam" id="TIGR02937">
    <property type="entry name" value="sigma70-ECF"/>
    <property type="match status" value="1"/>
</dbReference>
<evidence type="ECO:0000313" key="8">
    <source>
        <dbReference type="EMBL" id="MFA1556063.1"/>
    </source>
</evidence>
<dbReference type="InterPro" id="IPR013249">
    <property type="entry name" value="RNA_pol_sigma70_r4_t2"/>
</dbReference>
<feature type="domain" description="RNA polymerase sigma factor 70 region 4 type 2" evidence="7">
    <location>
        <begin position="102"/>
        <end position="153"/>
    </location>
</feature>
<evidence type="ECO:0000256" key="3">
    <source>
        <dbReference type="ARBA" id="ARBA00023082"/>
    </source>
</evidence>
<accession>A0ABV4R2B8</accession>
<sequence length="171" mass="19085">MAGRDEEFTAYVTARMAWLRRVAFLLCQDWHRADDLVQTAITRLYVHWRRASAADNVDGYARTVLVRVFLAEQRGGWRQRVRVVERTPDAVVEPVDQAGGVDLRAALAALPPRQRAAVVLRFYCDLSVEQTAGVLGCSGGTVKSQTARGLDALRRVLEPELAEGRSSHERP</sequence>
<feature type="domain" description="RNA polymerase sigma-70 region 2" evidence="6">
    <location>
        <begin position="15"/>
        <end position="78"/>
    </location>
</feature>
<dbReference type="EMBL" id="JAXCEH010000013">
    <property type="protein sequence ID" value="MFA1556063.1"/>
    <property type="molecule type" value="Genomic_DNA"/>
</dbReference>
<dbReference type="RefSeq" id="WP_371942772.1">
    <property type="nucleotide sequence ID" value="NZ_JAXCEH010000013.1"/>
</dbReference>
<dbReference type="Gene3D" id="1.10.1740.10">
    <property type="match status" value="1"/>
</dbReference>
<protein>
    <submittedName>
        <fullName evidence="8">SigE family RNA polymerase sigma factor</fullName>
    </submittedName>
</protein>
<comment type="caution">
    <text evidence="8">The sequence shown here is derived from an EMBL/GenBank/DDBJ whole genome shotgun (WGS) entry which is preliminary data.</text>
</comment>
<keyword evidence="5" id="KW-0804">Transcription</keyword>
<evidence type="ECO:0000256" key="1">
    <source>
        <dbReference type="ARBA" id="ARBA00010641"/>
    </source>
</evidence>
<keyword evidence="9" id="KW-1185">Reference proteome</keyword>
<dbReference type="Proteomes" id="UP001569904">
    <property type="component" value="Unassembled WGS sequence"/>
</dbReference>
<dbReference type="InterPro" id="IPR013324">
    <property type="entry name" value="RNA_pol_sigma_r3/r4-like"/>
</dbReference>
<dbReference type="Pfam" id="PF08281">
    <property type="entry name" value="Sigma70_r4_2"/>
    <property type="match status" value="1"/>
</dbReference>
<dbReference type="InterPro" id="IPR014284">
    <property type="entry name" value="RNA_pol_sigma-70_dom"/>
</dbReference>
<reference evidence="8 9" key="1">
    <citation type="submission" date="2023-11" db="EMBL/GenBank/DDBJ databases">
        <title>Actinomadura monticuli sp. nov., isolated from volcanic ash.</title>
        <authorList>
            <person name="Lee S.D."/>
            <person name="Yang H."/>
            <person name="Kim I.S."/>
        </authorList>
    </citation>
    <scope>NUCLEOTIDE SEQUENCE [LARGE SCALE GENOMIC DNA]</scope>
    <source>
        <strain evidence="8 9">DSM 45346</strain>
    </source>
</reference>
<dbReference type="SUPFAM" id="SSF88659">
    <property type="entry name" value="Sigma3 and sigma4 domains of RNA polymerase sigma factors"/>
    <property type="match status" value="1"/>
</dbReference>
<evidence type="ECO:0000256" key="4">
    <source>
        <dbReference type="ARBA" id="ARBA00023125"/>
    </source>
</evidence>